<feature type="region of interest" description="Disordered" evidence="1">
    <location>
        <begin position="26"/>
        <end position="179"/>
    </location>
</feature>
<organism evidence="4">
    <name type="scientific">Drosophila rhopaloa</name>
    <name type="common">Fruit fly</name>
    <dbReference type="NCBI Taxonomy" id="1041015"/>
    <lineage>
        <taxon>Eukaryota</taxon>
        <taxon>Metazoa</taxon>
        <taxon>Ecdysozoa</taxon>
        <taxon>Arthropoda</taxon>
        <taxon>Hexapoda</taxon>
        <taxon>Insecta</taxon>
        <taxon>Pterygota</taxon>
        <taxon>Neoptera</taxon>
        <taxon>Endopterygota</taxon>
        <taxon>Diptera</taxon>
        <taxon>Brachycera</taxon>
        <taxon>Muscomorpha</taxon>
        <taxon>Ephydroidea</taxon>
        <taxon>Drosophilidae</taxon>
        <taxon>Drosophila</taxon>
        <taxon>Sophophora</taxon>
    </lineage>
</organism>
<feature type="compositionally biased region" description="Polar residues" evidence="1">
    <location>
        <begin position="136"/>
        <end position="147"/>
    </location>
</feature>
<feature type="compositionally biased region" description="Polar residues" evidence="1">
    <location>
        <begin position="654"/>
        <end position="669"/>
    </location>
</feature>
<evidence type="ECO:0000256" key="1">
    <source>
        <dbReference type="SAM" id="MobiDB-lite"/>
    </source>
</evidence>
<feature type="compositionally biased region" description="Acidic residues" evidence="1">
    <location>
        <begin position="217"/>
        <end position="233"/>
    </location>
</feature>
<feature type="compositionally biased region" description="Basic and acidic residues" evidence="1">
    <location>
        <begin position="44"/>
        <end position="59"/>
    </location>
</feature>
<feature type="compositionally biased region" description="Basic residues" evidence="1">
    <location>
        <begin position="268"/>
        <end position="279"/>
    </location>
</feature>
<feature type="compositionally biased region" description="Acidic residues" evidence="1">
    <location>
        <begin position="246"/>
        <end position="263"/>
    </location>
</feature>
<feature type="compositionally biased region" description="Polar residues" evidence="1">
    <location>
        <begin position="722"/>
        <end position="744"/>
    </location>
</feature>
<dbReference type="Proteomes" id="UP001652680">
    <property type="component" value="Unassembled WGS sequence"/>
</dbReference>
<feature type="region of interest" description="Disordered" evidence="1">
    <location>
        <begin position="598"/>
        <end position="669"/>
    </location>
</feature>
<dbReference type="OrthoDB" id="7791654at2759"/>
<proteinExistence type="predicted"/>
<feature type="compositionally biased region" description="Acidic residues" evidence="1">
    <location>
        <begin position="605"/>
        <end position="623"/>
    </location>
</feature>
<reference evidence="3" key="1">
    <citation type="journal article" date="2021" name="Elife">
        <title>Highly contiguous assemblies of 101 drosophilid genomes.</title>
        <authorList>
            <person name="Kim B.Y."/>
            <person name="Wang J.R."/>
            <person name="Miller D.E."/>
            <person name="Barmina O."/>
            <person name="Delaney E."/>
            <person name="Thompson A."/>
            <person name="Comeault A.A."/>
            <person name="Peede D."/>
            <person name="D'Agostino E.R."/>
            <person name="Pelaez J."/>
            <person name="Aguilar J.M."/>
            <person name="Haji D."/>
            <person name="Matsunaga T."/>
            <person name="Armstrong E.E."/>
            <person name="Zych M."/>
            <person name="Ogawa Y."/>
            <person name="Stamenkovic-Radak M."/>
            <person name="Jelic M."/>
            <person name="Veselinovic M.S."/>
            <person name="Tanaskovic M."/>
            <person name="Eric P."/>
            <person name="Gao J.J."/>
            <person name="Katoh T.K."/>
            <person name="Toda M.J."/>
            <person name="Watabe H."/>
            <person name="Watada M."/>
            <person name="Davis J.S."/>
            <person name="Moyle L.C."/>
            <person name="Manoli G."/>
            <person name="Bertolini E."/>
            <person name="Kostal V."/>
            <person name="Hawley R.S."/>
            <person name="Takahashi A."/>
            <person name="Jones C.D."/>
            <person name="Price D.K."/>
            <person name="Whiteman N."/>
            <person name="Kopp A."/>
            <person name="Matute D.R."/>
            <person name="Petrov D.A."/>
        </authorList>
    </citation>
    <scope>NUCLEOTIDE SEQUENCE [LARGE SCALE GENOMIC DNA]</scope>
</reference>
<evidence type="ECO:0000313" key="4">
    <source>
        <dbReference type="RefSeq" id="XP_016987009.1"/>
    </source>
</evidence>
<reference evidence="2" key="3">
    <citation type="submission" date="2025-05" db="UniProtKB">
        <authorList>
            <consortium name="EnsemblMetazoa"/>
        </authorList>
    </citation>
    <scope>IDENTIFICATION</scope>
</reference>
<feature type="compositionally biased region" description="Polar residues" evidence="1">
    <location>
        <begin position="283"/>
        <end position="299"/>
    </location>
</feature>
<accession>A0A6P4FCX1</accession>
<sequence length="923" mass="100109">MRAGKKQAAESVKTRPCFVYVRNLREEEESPSRGATLAGKLRKRDNQRESQQELRETRTSRRSGGLVADIQDKPTPRTRQAQKPAASPSPPPRSKITSKESANMAKRRTTTLLLGSAGHPQGGNPHKLGLLKARRSTQAETPKQQMYKQAVKHVPTSPPPTIAASRSRRSIKPNPKYASEDMVTPKYLASLADGGGGHSIAGRHGRQAKQLFTNNDDISDLLDLDEDDDDEIADAAFNPQLHKSDEDDDDEEDEDMSEAEYEEELRRKLPPVKRGRGRPPKVNNANATTPSAGSLTSSGVNSKIAINSAGGRTAPSSLQQLRRTMAGNMARSNASMVEGSGSGSVAAKRKLDTSESESPVARKRMVISSTVGSQQRSVPVVNGATTKTSVSSAGTRPKVGQAGSVPARMVPQRRGSTYKMNSSTNSNFNAVSSTPATRSTIGGASNSEEKNESEADDVPTFTIVNIDDIINQDDVLITRSHNAAAAAAAGNPSKKQGVGRPRTRNILSSNLGAGEKKSITVNSEKSAPAAANNNTVGNQAKRIKILASNSSVNTKLGPLHIQSQSHNQIQLPKPRPRILNTEMGKKTQSMKPLMSMGKELCPTDVDTEEDDPDPDLDFDDDDIPASIVTRKNPKQASAPAATAAGGGPTSAASKWNSNRRNVLSTTASTVNARADRKLTKLLGEVDEQPVFKKPSLSPQRRSKENQQLQQEQRDKEAAAQKEPSSASGGAEDTSNPKYFPPETTTFCEEDGRVVKKITCYETWHVVSTPKDSPAKATRQQRTCLELALVKLANVAARIKVPSGKWTSKVTLYKVSPSLMTRQTMTIFTGDLKAYNIPEEDRHKYQPSCVLFRRSVMDRSKCRVPYDRAIIFKNKCFYANIDGKHVNLIGAPETVATVKDVEILLDIVDRLSLSSTLVEMVNTK</sequence>
<dbReference type="RefSeq" id="XP_016987009.1">
    <property type="nucleotide sequence ID" value="XM_017131520.1"/>
</dbReference>
<dbReference type="OMA" id="KCRVPYD"/>
<feature type="compositionally biased region" description="Polar residues" evidence="1">
    <location>
        <begin position="385"/>
        <end position="394"/>
    </location>
</feature>
<protein>
    <submittedName>
        <fullName evidence="4">Uncharacterized protein LOC108050035</fullName>
    </submittedName>
</protein>
<feature type="region of interest" description="Disordered" evidence="1">
    <location>
        <begin position="484"/>
        <end position="512"/>
    </location>
</feature>
<feature type="region of interest" description="Disordered" evidence="1">
    <location>
        <begin position="685"/>
        <end position="744"/>
    </location>
</feature>
<dbReference type="GeneID" id="108050035"/>
<feature type="region of interest" description="Disordered" evidence="1">
    <location>
        <begin position="385"/>
        <end position="455"/>
    </location>
</feature>
<feature type="compositionally biased region" description="Low complexity" evidence="1">
    <location>
        <begin position="636"/>
        <end position="653"/>
    </location>
</feature>
<reference evidence="4" key="2">
    <citation type="submission" date="2025-04" db="UniProtKB">
        <authorList>
            <consortium name="RefSeq"/>
        </authorList>
    </citation>
    <scope>IDENTIFICATION</scope>
</reference>
<evidence type="ECO:0000313" key="2">
    <source>
        <dbReference type="EnsemblMetazoa" id="XP_016987009.1"/>
    </source>
</evidence>
<feature type="region of interest" description="Disordered" evidence="1">
    <location>
        <begin position="332"/>
        <end position="361"/>
    </location>
</feature>
<feature type="compositionally biased region" description="Polar residues" evidence="1">
    <location>
        <begin position="414"/>
        <end position="444"/>
    </location>
</feature>
<feature type="region of interest" description="Disordered" evidence="1">
    <location>
        <begin position="193"/>
        <end position="299"/>
    </location>
</feature>
<evidence type="ECO:0000313" key="3">
    <source>
        <dbReference type="Proteomes" id="UP001652680"/>
    </source>
</evidence>
<keyword evidence="3" id="KW-1185">Reference proteome</keyword>
<dbReference type="AlphaFoldDB" id="A0A6P4FCX1"/>
<name>A0A6P4FCX1_DRORH</name>
<gene>
    <name evidence="4" type="primary">LOC108050035</name>
    <name evidence="2" type="synonym">108050035</name>
</gene>
<dbReference type="EnsemblMetazoa" id="XM_017131520.2">
    <property type="protein sequence ID" value="XP_016987009.1"/>
    <property type="gene ID" value="LOC108050035"/>
</dbReference>